<comment type="catalytic activity">
    <reaction evidence="13">
        <text>a ubiquinone + NADH + 5 H(+)(in) = a ubiquinol + NAD(+) + 4 H(+)(out)</text>
        <dbReference type="Rhea" id="RHEA:29091"/>
        <dbReference type="Rhea" id="RHEA-COMP:9565"/>
        <dbReference type="Rhea" id="RHEA-COMP:9566"/>
        <dbReference type="ChEBI" id="CHEBI:15378"/>
        <dbReference type="ChEBI" id="CHEBI:16389"/>
        <dbReference type="ChEBI" id="CHEBI:17976"/>
        <dbReference type="ChEBI" id="CHEBI:57540"/>
        <dbReference type="ChEBI" id="CHEBI:57945"/>
        <dbReference type="EC" id="7.1.1.2"/>
    </reaction>
</comment>
<dbReference type="EC" id="7.1.1.2" evidence="13"/>
<feature type="transmembrane region" description="Helical" evidence="14">
    <location>
        <begin position="247"/>
        <end position="267"/>
    </location>
</feature>
<dbReference type="PANTHER" id="PTHR11432:SF3">
    <property type="entry name" value="NADH-UBIQUINONE OXIDOREDUCTASE CHAIN 1"/>
    <property type="match status" value="1"/>
</dbReference>
<keyword evidence="7" id="KW-0999">Mitochondrion inner membrane</keyword>
<dbReference type="PANTHER" id="PTHR11432">
    <property type="entry name" value="NADH DEHYDROGENASE SUBUNIT 1"/>
    <property type="match status" value="1"/>
</dbReference>
<evidence type="ECO:0000256" key="1">
    <source>
        <dbReference type="ARBA" id="ARBA00003257"/>
    </source>
</evidence>
<protein>
    <recommendedName>
        <fullName evidence="4 13">NADH-ubiquinone oxidoreductase chain 1</fullName>
        <ecNumber evidence="13">7.1.1.2</ecNumber>
    </recommendedName>
</protein>
<evidence type="ECO:0000256" key="2">
    <source>
        <dbReference type="ARBA" id="ARBA00004448"/>
    </source>
</evidence>
<name>A0A0B4U1P8_9HYME</name>
<geneLocation type="mitochondrion" evidence="15"/>
<feature type="transmembrane region" description="Helical" evidence="14">
    <location>
        <begin position="216"/>
        <end position="241"/>
    </location>
</feature>
<dbReference type="PROSITE" id="PS00668">
    <property type="entry name" value="COMPLEX1_ND1_2"/>
    <property type="match status" value="1"/>
</dbReference>
<keyword evidence="8 14" id="KW-1133">Transmembrane helix</keyword>
<evidence type="ECO:0000256" key="12">
    <source>
        <dbReference type="RuleBase" id="RU000471"/>
    </source>
</evidence>
<comment type="function">
    <text evidence="1">Core subunit of the mitochondrial membrane respiratory chain NADH dehydrogenase (Complex I) that is believed to belong to the minimal assembly required for catalysis. Complex I functions in the transfer of electrons from NADH to the respiratory chain. The immediate electron acceptor for the enzyme is believed to be ubiquinone.</text>
</comment>
<keyword evidence="6 12" id="KW-0812">Transmembrane</keyword>
<comment type="similarity">
    <text evidence="3 12">Belongs to the complex I subunit 1 family.</text>
</comment>
<feature type="transmembrane region" description="Helical" evidence="14">
    <location>
        <begin position="70"/>
        <end position="92"/>
    </location>
</feature>
<feature type="transmembrane region" description="Helical" evidence="14">
    <location>
        <begin position="279"/>
        <end position="300"/>
    </location>
</feature>
<dbReference type="GO" id="GO:0009060">
    <property type="term" value="P:aerobic respiration"/>
    <property type="evidence" value="ECO:0007669"/>
    <property type="project" value="TreeGrafter"/>
</dbReference>
<keyword evidence="10 13" id="KW-0496">Mitochondrion</keyword>
<evidence type="ECO:0000256" key="14">
    <source>
        <dbReference type="SAM" id="Phobius"/>
    </source>
</evidence>
<evidence type="ECO:0000256" key="11">
    <source>
        <dbReference type="ARBA" id="ARBA00023136"/>
    </source>
</evidence>
<evidence type="ECO:0000256" key="7">
    <source>
        <dbReference type="ARBA" id="ARBA00022792"/>
    </source>
</evidence>
<keyword evidence="11 14" id="KW-0472">Membrane</keyword>
<dbReference type="GO" id="GO:0003954">
    <property type="term" value="F:NADH dehydrogenase activity"/>
    <property type="evidence" value="ECO:0007669"/>
    <property type="project" value="TreeGrafter"/>
</dbReference>
<evidence type="ECO:0000256" key="13">
    <source>
        <dbReference type="RuleBase" id="RU000473"/>
    </source>
</evidence>
<dbReference type="InterPro" id="IPR001694">
    <property type="entry name" value="NADH_UbQ_OxRdtase_su1/FPO"/>
</dbReference>
<dbReference type="Pfam" id="PF00146">
    <property type="entry name" value="NADHdh"/>
    <property type="match status" value="1"/>
</dbReference>
<dbReference type="GO" id="GO:0008137">
    <property type="term" value="F:NADH dehydrogenase (ubiquinone) activity"/>
    <property type="evidence" value="ECO:0007669"/>
    <property type="project" value="UniProtKB-EC"/>
</dbReference>
<gene>
    <name evidence="15" type="primary">nad1</name>
</gene>
<organism evidence="15">
    <name type="scientific">Melipona scutellaris</name>
    <dbReference type="NCBI Taxonomy" id="263364"/>
    <lineage>
        <taxon>Eukaryota</taxon>
        <taxon>Metazoa</taxon>
        <taxon>Ecdysozoa</taxon>
        <taxon>Arthropoda</taxon>
        <taxon>Hexapoda</taxon>
        <taxon>Insecta</taxon>
        <taxon>Pterygota</taxon>
        <taxon>Neoptera</taxon>
        <taxon>Endopterygota</taxon>
        <taxon>Hymenoptera</taxon>
        <taxon>Apocrita</taxon>
        <taxon>Aculeata</taxon>
        <taxon>Apoidea</taxon>
        <taxon>Anthophila</taxon>
        <taxon>Apidae</taxon>
        <taxon>Melipona</taxon>
    </lineage>
</organism>
<evidence type="ECO:0000256" key="9">
    <source>
        <dbReference type="ARBA" id="ARBA00023075"/>
    </source>
</evidence>
<evidence type="ECO:0000256" key="3">
    <source>
        <dbReference type="ARBA" id="ARBA00010535"/>
    </source>
</evidence>
<evidence type="ECO:0000256" key="10">
    <source>
        <dbReference type="ARBA" id="ARBA00023128"/>
    </source>
</evidence>
<dbReference type="AlphaFoldDB" id="A0A0B4U1P8"/>
<evidence type="ECO:0000256" key="5">
    <source>
        <dbReference type="ARBA" id="ARBA00022448"/>
    </source>
</evidence>
<keyword evidence="12" id="KW-0520">NAD</keyword>
<feature type="transmembrane region" description="Helical" evidence="14">
    <location>
        <begin position="98"/>
        <end position="123"/>
    </location>
</feature>
<feature type="transmembrane region" description="Helical" evidence="14">
    <location>
        <begin position="6"/>
        <end position="25"/>
    </location>
</feature>
<sequence length="310" mass="38258">MMMLILNYILLMIMVMLSVAFLTLFERKILSYMQCRKGPNKLLFKGLFQPFSDMLKLIFKEMFYLSLNKMFYLSPMFMFYISCLLWLVYPWIYMNINMMYMMVFLLFVMSLNVYPILIISWISMNNYSMMGLMRLVSQMISFEVLMFLIIFMFMMIIEDFKFMYMYIYQLNNFFFFIYFFPLYFMLFISLLIDLNRVPFDLIEGESELVSGFNLEYYSGLFIFIFLSEYMNLLFMSIILTIFFFGFYYWSIMFNFIYLMNLFLMVMIRGVLARIRYDSLMYMCWMELLVLMLFYLIYFYLMKELIMLINY</sequence>
<dbReference type="PROSITE" id="PS00667">
    <property type="entry name" value="COMPLEX1_ND1_1"/>
    <property type="match status" value="1"/>
</dbReference>
<proteinExistence type="inferred from homology"/>
<reference evidence="15" key="1">
    <citation type="submission" date="2014-11" db="EMBL/GenBank/DDBJ databases">
        <title>Mitochondrial Genome of a Brazilian Stingless Bee Melipona scutellaris.</title>
        <authorList>
            <person name="Pereira U.P."/>
            <person name="Bonetti A.M."/>
            <person name="Goulart L.R."/>
            <person name="Ueira C.V."/>
        </authorList>
    </citation>
    <scope>NUCLEOTIDE SEQUENCE</scope>
</reference>
<evidence type="ECO:0000313" key="15">
    <source>
        <dbReference type="EMBL" id="AJC00755.1"/>
    </source>
</evidence>
<evidence type="ECO:0000256" key="6">
    <source>
        <dbReference type="ARBA" id="ARBA00022692"/>
    </source>
</evidence>
<accession>A0A0B4U1P8</accession>
<dbReference type="InterPro" id="IPR018086">
    <property type="entry name" value="NADH_UbQ_OxRdtase_su1_CS"/>
</dbReference>
<evidence type="ECO:0000256" key="4">
    <source>
        <dbReference type="ARBA" id="ARBA00021009"/>
    </source>
</evidence>
<dbReference type="EMBL" id="KP202303">
    <property type="protein sequence ID" value="AJC00755.1"/>
    <property type="molecule type" value="Genomic_DNA"/>
</dbReference>
<keyword evidence="5" id="KW-0813">Transport</keyword>
<keyword evidence="9 13" id="KW-0830">Ubiquinone</keyword>
<dbReference type="GO" id="GO:0005743">
    <property type="term" value="C:mitochondrial inner membrane"/>
    <property type="evidence" value="ECO:0007669"/>
    <property type="project" value="UniProtKB-SubCell"/>
</dbReference>
<feature type="transmembrane region" description="Helical" evidence="14">
    <location>
        <begin position="173"/>
        <end position="195"/>
    </location>
</feature>
<comment type="subcellular location">
    <subcellularLocation>
        <location evidence="2 12">Mitochondrion inner membrane</location>
        <topology evidence="2 12">Multi-pass membrane protein</topology>
    </subcellularLocation>
</comment>
<evidence type="ECO:0000256" key="8">
    <source>
        <dbReference type="ARBA" id="ARBA00022989"/>
    </source>
</evidence>
<feature type="transmembrane region" description="Helical" evidence="14">
    <location>
        <begin position="144"/>
        <end position="167"/>
    </location>
</feature>